<reference evidence="8 9" key="1">
    <citation type="submission" date="2019-06" db="EMBL/GenBank/DDBJ databases">
        <title>Sequencing the genomes of 1000 actinobacteria strains.</title>
        <authorList>
            <person name="Klenk H.-P."/>
        </authorList>
    </citation>
    <scope>NUCLEOTIDE SEQUENCE [LARGE SCALE GENOMIC DNA]</scope>
    <source>
        <strain evidence="8 9">DSM 41929</strain>
    </source>
</reference>
<evidence type="ECO:0000313" key="9">
    <source>
        <dbReference type="Proteomes" id="UP000318103"/>
    </source>
</evidence>
<dbReference type="PROSITE" id="PS00622">
    <property type="entry name" value="HTH_LUXR_1"/>
    <property type="match status" value="1"/>
</dbReference>
<dbReference type="InterPro" id="IPR039420">
    <property type="entry name" value="WalR-like"/>
</dbReference>
<evidence type="ECO:0000256" key="1">
    <source>
        <dbReference type="ARBA" id="ARBA00022553"/>
    </source>
</evidence>
<dbReference type="RefSeq" id="WP_055704544.1">
    <property type="nucleotide sequence ID" value="NZ_JBPJFI010000001.1"/>
</dbReference>
<dbReference type="SMART" id="SM00421">
    <property type="entry name" value="HTH_LUXR"/>
    <property type="match status" value="1"/>
</dbReference>
<dbReference type="InterPro" id="IPR011006">
    <property type="entry name" value="CheY-like_superfamily"/>
</dbReference>
<dbReference type="EMBL" id="VFNX01000001">
    <property type="protein sequence ID" value="TQK97557.1"/>
    <property type="molecule type" value="Genomic_DNA"/>
</dbReference>
<dbReference type="Proteomes" id="UP000318103">
    <property type="component" value="Unassembled WGS sequence"/>
</dbReference>
<dbReference type="InterPro" id="IPR058245">
    <property type="entry name" value="NreC/VraR/RcsB-like_REC"/>
</dbReference>
<organism evidence="8 9">
    <name type="scientific">Streptomyces puniciscabiei</name>
    <dbReference type="NCBI Taxonomy" id="164348"/>
    <lineage>
        <taxon>Bacteria</taxon>
        <taxon>Bacillati</taxon>
        <taxon>Actinomycetota</taxon>
        <taxon>Actinomycetes</taxon>
        <taxon>Kitasatosporales</taxon>
        <taxon>Streptomycetaceae</taxon>
        <taxon>Streptomyces</taxon>
    </lineage>
</organism>
<dbReference type="PANTHER" id="PTHR43214">
    <property type="entry name" value="TWO-COMPONENT RESPONSE REGULATOR"/>
    <property type="match status" value="1"/>
</dbReference>
<keyword evidence="4" id="KW-0804">Transcription</keyword>
<dbReference type="CDD" id="cd17535">
    <property type="entry name" value="REC_NarL-like"/>
    <property type="match status" value="1"/>
</dbReference>
<evidence type="ECO:0000256" key="5">
    <source>
        <dbReference type="PROSITE-ProRule" id="PRU00169"/>
    </source>
</evidence>
<evidence type="ECO:0000313" key="8">
    <source>
        <dbReference type="EMBL" id="TQK97557.1"/>
    </source>
</evidence>
<name>A0A542UER0_9ACTN</name>
<dbReference type="Pfam" id="PF00072">
    <property type="entry name" value="Response_reg"/>
    <property type="match status" value="1"/>
</dbReference>
<keyword evidence="2" id="KW-0805">Transcription regulation</keyword>
<dbReference type="GO" id="GO:0006355">
    <property type="term" value="P:regulation of DNA-templated transcription"/>
    <property type="evidence" value="ECO:0007669"/>
    <property type="project" value="InterPro"/>
</dbReference>
<comment type="caution">
    <text evidence="8">The sequence shown here is derived from an EMBL/GenBank/DDBJ whole genome shotgun (WGS) entry which is preliminary data.</text>
</comment>
<accession>A0A542UER0</accession>
<dbReference type="GO" id="GO:0003677">
    <property type="term" value="F:DNA binding"/>
    <property type="evidence" value="ECO:0007669"/>
    <property type="project" value="UniProtKB-KW"/>
</dbReference>
<dbReference type="OrthoDB" id="9808843at2"/>
<gene>
    <name evidence="8" type="ORF">FB563_2532</name>
</gene>
<dbReference type="InterPro" id="IPR016032">
    <property type="entry name" value="Sig_transdc_resp-reg_C-effctor"/>
</dbReference>
<dbReference type="GO" id="GO:0000160">
    <property type="term" value="P:phosphorelay signal transduction system"/>
    <property type="evidence" value="ECO:0007669"/>
    <property type="project" value="InterPro"/>
</dbReference>
<feature type="domain" description="HTH luxR-type" evidence="6">
    <location>
        <begin position="150"/>
        <end position="215"/>
    </location>
</feature>
<dbReference type="Pfam" id="PF00196">
    <property type="entry name" value="GerE"/>
    <property type="match status" value="1"/>
</dbReference>
<keyword evidence="1 5" id="KW-0597">Phosphoprotein</keyword>
<evidence type="ECO:0000256" key="2">
    <source>
        <dbReference type="ARBA" id="ARBA00023015"/>
    </source>
</evidence>
<keyword evidence="3" id="KW-0238">DNA-binding</keyword>
<dbReference type="CDD" id="cd06170">
    <property type="entry name" value="LuxR_C_like"/>
    <property type="match status" value="1"/>
</dbReference>
<dbReference type="PROSITE" id="PS50043">
    <property type="entry name" value="HTH_LUXR_2"/>
    <property type="match status" value="1"/>
</dbReference>
<dbReference type="PRINTS" id="PR00038">
    <property type="entry name" value="HTHLUXR"/>
</dbReference>
<dbReference type="InterPro" id="IPR001789">
    <property type="entry name" value="Sig_transdc_resp-reg_receiver"/>
</dbReference>
<evidence type="ECO:0000259" key="7">
    <source>
        <dbReference type="PROSITE" id="PS50110"/>
    </source>
</evidence>
<proteinExistence type="predicted"/>
<dbReference type="SUPFAM" id="SSF46894">
    <property type="entry name" value="C-terminal effector domain of the bipartite response regulators"/>
    <property type="match status" value="1"/>
</dbReference>
<dbReference type="SMART" id="SM00448">
    <property type="entry name" value="REC"/>
    <property type="match status" value="1"/>
</dbReference>
<evidence type="ECO:0000256" key="3">
    <source>
        <dbReference type="ARBA" id="ARBA00023125"/>
    </source>
</evidence>
<feature type="domain" description="Response regulatory" evidence="7">
    <location>
        <begin position="4"/>
        <end position="122"/>
    </location>
</feature>
<evidence type="ECO:0000259" key="6">
    <source>
        <dbReference type="PROSITE" id="PS50043"/>
    </source>
</evidence>
<dbReference type="InterPro" id="IPR000792">
    <property type="entry name" value="Tscrpt_reg_LuxR_C"/>
</dbReference>
<dbReference type="AlphaFoldDB" id="A0A542UER0"/>
<sequence length="228" mass="24486">MTVRVVVVDDETLVRAGFRVLLESENDLQVVGEAADGTEAVRVIRELRPDVALMDIRMPGLNGIEAIRALFGGPSPVPVHVLVLTTFDLDEYVFEALRAGAAGFLLKDTPPARLVDAVRVIATGESLLSPGVTRRLIETYVRRPGYTGPVTHALDGVTGRERDVLGLIARGLSNNEIAAELYLTVGTVKTHVSRLLTKLGARDRAQLVIAAYESGLAGTWGARPRGGR</sequence>
<dbReference type="Gene3D" id="3.40.50.2300">
    <property type="match status" value="1"/>
</dbReference>
<keyword evidence="9" id="KW-1185">Reference proteome</keyword>
<feature type="modified residue" description="4-aspartylphosphate" evidence="5">
    <location>
        <position position="55"/>
    </location>
</feature>
<dbReference type="SUPFAM" id="SSF52172">
    <property type="entry name" value="CheY-like"/>
    <property type="match status" value="1"/>
</dbReference>
<evidence type="ECO:0000256" key="4">
    <source>
        <dbReference type="ARBA" id="ARBA00023163"/>
    </source>
</evidence>
<protein>
    <submittedName>
        <fullName evidence="8">LuxR family two component transcriptional regulator</fullName>
    </submittedName>
</protein>
<dbReference type="PANTHER" id="PTHR43214:SF24">
    <property type="entry name" value="TRANSCRIPTIONAL REGULATORY PROTEIN NARL-RELATED"/>
    <property type="match status" value="1"/>
</dbReference>
<dbReference type="PROSITE" id="PS50110">
    <property type="entry name" value="RESPONSE_REGULATORY"/>
    <property type="match status" value="1"/>
</dbReference>